<name>A0A221W634_9PSEU</name>
<organism evidence="1 2">
    <name type="scientific">Actinoalloteichus hoggarensis</name>
    <dbReference type="NCBI Taxonomy" id="1470176"/>
    <lineage>
        <taxon>Bacteria</taxon>
        <taxon>Bacillati</taxon>
        <taxon>Actinomycetota</taxon>
        <taxon>Actinomycetes</taxon>
        <taxon>Pseudonocardiales</taxon>
        <taxon>Pseudonocardiaceae</taxon>
        <taxon>Actinoalloteichus</taxon>
    </lineage>
</organism>
<proteinExistence type="predicted"/>
<dbReference type="Proteomes" id="UP000204221">
    <property type="component" value="Chromosome"/>
</dbReference>
<gene>
    <name evidence="1" type="ORF">AHOG_18550</name>
</gene>
<evidence type="ECO:0000313" key="1">
    <source>
        <dbReference type="EMBL" id="ASO21335.1"/>
    </source>
</evidence>
<sequence>MTPDEIADRTAKAMAAAIAAGRDLGLTVTDPVVLHDMFSVVVHLAPAPVVVRVPVVLPRYVDAEFQSRRQQDELDVVAWLAEQAVPVIPPSPLVPREPVRWDGFSMTFWQLVATDSGVVPDYVHNAGLVPDLHAALRDYPGELPFLSAAEPRMVRDGLADLESRPDLLAPDDLDRARREWAVLEPLVSSRAAFEGAFPGIDLQPVHGDAPAYNIVPTDGGVLYSDFELVTFGPVEWDLAAFGPECESAYDAAARGRGLRSLDDRVLRFVNAVGRIRTIACLPLCAQLPLLLEPLRADVERWRSMPFAGGVLDVVAGD</sequence>
<dbReference type="SUPFAM" id="SSF56112">
    <property type="entry name" value="Protein kinase-like (PK-like)"/>
    <property type="match status" value="1"/>
</dbReference>
<keyword evidence="2" id="KW-1185">Reference proteome</keyword>
<accession>A0A221W634</accession>
<protein>
    <submittedName>
        <fullName evidence="1">Phosphotransferase enzyme family protein</fullName>
    </submittedName>
</protein>
<dbReference type="EMBL" id="CP022521">
    <property type="protein sequence ID" value="ASO21335.1"/>
    <property type="molecule type" value="Genomic_DNA"/>
</dbReference>
<dbReference type="InterPro" id="IPR011009">
    <property type="entry name" value="Kinase-like_dom_sf"/>
</dbReference>
<dbReference type="AlphaFoldDB" id="A0A221W634"/>
<keyword evidence="1" id="KW-0808">Transferase</keyword>
<dbReference type="KEGG" id="ahg:AHOG_18550"/>
<evidence type="ECO:0000313" key="2">
    <source>
        <dbReference type="Proteomes" id="UP000204221"/>
    </source>
</evidence>
<reference evidence="1 2" key="1">
    <citation type="submission" date="2017-07" db="EMBL/GenBank/DDBJ databases">
        <title>Complete genome sequence of Actinoalloteichus hoggarensis DSM 45943, type strain of Actinoalloteichus hoggarensis.</title>
        <authorList>
            <person name="Ruckert C."/>
            <person name="Nouioui I."/>
            <person name="Willmese J."/>
            <person name="van Wezel G."/>
            <person name="Klenk H.-P."/>
            <person name="Kalinowski J."/>
            <person name="Zotchev S.B."/>
        </authorList>
    </citation>
    <scope>NUCLEOTIDE SEQUENCE [LARGE SCALE GENOMIC DNA]</scope>
    <source>
        <strain evidence="1 2">DSM 45943</strain>
    </source>
</reference>
<dbReference type="GO" id="GO:0016740">
    <property type="term" value="F:transferase activity"/>
    <property type="evidence" value="ECO:0007669"/>
    <property type="project" value="UniProtKB-KW"/>
</dbReference>